<reference evidence="4 6" key="2">
    <citation type="submission" date="2019-03" db="EMBL/GenBank/DDBJ databases">
        <title>Genomic Encyclopedia of Type Strains, Phase IV (KMG-IV): sequencing the most valuable type-strain genomes for metagenomic binning, comparative biology and taxonomic classification.</title>
        <authorList>
            <person name="Goeker M."/>
        </authorList>
    </citation>
    <scope>NUCLEOTIDE SEQUENCE [LARGE SCALE GENOMIC DNA]</scope>
    <source>
        <strain evidence="4 6">DSM 101483</strain>
    </source>
</reference>
<dbReference type="GO" id="GO:0003676">
    <property type="term" value="F:nucleic acid binding"/>
    <property type="evidence" value="ECO:0007669"/>
    <property type="project" value="InterPro"/>
</dbReference>
<dbReference type="RefSeq" id="WP_066806521.1">
    <property type="nucleotide sequence ID" value="NZ_CP014206.1"/>
</dbReference>
<sequence>MARKDYSPSETTFQRWIKEGRGAGRGSDYKPWLTVRDVPSRGRSHRVFGHKAQRTHHFFSDLELAVFLILEWQWDVVEIREQFSLQRELTLDLAEKHGIAHPSVKGVPQYLTSDFLVNTSRPGLPKFALQVKYSNDLTIPRVIEKLELERRYWEQKEVPWFLVTQREISPVAIQNIDWLYSAQRDSIPDETLGHRLSFYSHQFEKNPDVSIINLAKSLDANYKMPNGESLREIRQLIALRFFTFDIHYEIHKLTPADLALTDTSILQEVLHVQSK</sequence>
<reference evidence="3 5" key="1">
    <citation type="journal article" date="2016" name="Front. Microbiol.">
        <title>Genome Sequence of the Piezophilic, Mesophilic Sulfate-Reducing Bacterium Desulfovibrio indicus J2T.</title>
        <authorList>
            <person name="Cao J."/>
            <person name="Maignien L."/>
            <person name="Shao Z."/>
            <person name="Alain K."/>
            <person name="Jebbar M."/>
        </authorList>
    </citation>
    <scope>NUCLEOTIDE SEQUENCE [LARGE SCALE GENOMIC DNA]</scope>
    <source>
        <strain evidence="3 5">J2</strain>
    </source>
</reference>
<dbReference type="InterPro" id="IPR011335">
    <property type="entry name" value="Restrct_endonuc-II-like"/>
</dbReference>
<dbReference type="CDD" id="cd22362">
    <property type="entry name" value="TnsA_endonuclease-like"/>
    <property type="match status" value="1"/>
</dbReference>
<dbReference type="AlphaFoldDB" id="A0A126QSB9"/>
<feature type="domain" description="TnsA endonuclease N-terminal" evidence="2">
    <location>
        <begin position="75"/>
        <end position="165"/>
    </location>
</feature>
<proteinExistence type="predicted"/>
<dbReference type="Proteomes" id="UP000295506">
    <property type="component" value="Unassembled WGS sequence"/>
</dbReference>
<dbReference type="InterPro" id="IPR011856">
    <property type="entry name" value="tRNA_endonuc-like_dom_sf"/>
</dbReference>
<dbReference type="Proteomes" id="UP000055611">
    <property type="component" value="Chromosome"/>
</dbReference>
<dbReference type="GO" id="GO:0004519">
    <property type="term" value="F:endonuclease activity"/>
    <property type="evidence" value="ECO:0007669"/>
    <property type="project" value="UniProtKB-KW"/>
</dbReference>
<accession>A0A126QSB9</accession>
<keyword evidence="4" id="KW-0378">Hydrolase</keyword>
<dbReference type="InterPro" id="IPR036390">
    <property type="entry name" value="WH_DNA-bd_sf"/>
</dbReference>
<evidence type="ECO:0000313" key="6">
    <source>
        <dbReference type="Proteomes" id="UP000295506"/>
    </source>
</evidence>
<protein>
    <submittedName>
        <fullName evidence="4">TnsA endonuclease-like protein</fullName>
    </submittedName>
    <submittedName>
        <fullName evidence="3">Transcriptional antiterminator</fullName>
    </submittedName>
</protein>
<dbReference type="SUPFAM" id="SSF46785">
    <property type="entry name" value="Winged helix' DNA-binding domain"/>
    <property type="match status" value="1"/>
</dbReference>
<evidence type="ECO:0000313" key="5">
    <source>
        <dbReference type="Proteomes" id="UP000055611"/>
    </source>
</evidence>
<dbReference type="InterPro" id="IPR014833">
    <property type="entry name" value="TnsA_N"/>
</dbReference>
<dbReference type="KEGG" id="dej:AWY79_17030"/>
<dbReference type="SUPFAM" id="SSF52980">
    <property type="entry name" value="Restriction endonuclease-like"/>
    <property type="match status" value="1"/>
</dbReference>
<name>A0A126QSB9_9BACT</name>
<evidence type="ECO:0000313" key="4">
    <source>
        <dbReference type="EMBL" id="TDT91007.1"/>
    </source>
</evidence>
<dbReference type="Gene3D" id="3.40.1350.10">
    <property type="match status" value="1"/>
</dbReference>
<dbReference type="InterPro" id="IPR014832">
    <property type="entry name" value="TnsA_C"/>
</dbReference>
<organism evidence="4 6">
    <name type="scientific">Pseudodesulfovibrio indicus</name>
    <dbReference type="NCBI Taxonomy" id="1716143"/>
    <lineage>
        <taxon>Bacteria</taxon>
        <taxon>Pseudomonadati</taxon>
        <taxon>Thermodesulfobacteriota</taxon>
        <taxon>Desulfovibrionia</taxon>
        <taxon>Desulfovibrionales</taxon>
        <taxon>Desulfovibrionaceae</taxon>
    </lineage>
</organism>
<keyword evidence="5" id="KW-1185">Reference proteome</keyword>
<feature type="domain" description="TnsA endonuclease C-terminal" evidence="1">
    <location>
        <begin position="167"/>
        <end position="246"/>
    </location>
</feature>
<dbReference type="EMBL" id="CP014206">
    <property type="protein sequence ID" value="AMK12688.1"/>
    <property type="molecule type" value="Genomic_DNA"/>
</dbReference>
<keyword evidence="4" id="KW-0255">Endonuclease</keyword>
<evidence type="ECO:0000313" key="3">
    <source>
        <dbReference type="EMBL" id="AMK12688.1"/>
    </source>
</evidence>
<dbReference type="Pfam" id="PF08722">
    <property type="entry name" value="Tn7_TnsA-like_N"/>
    <property type="match status" value="1"/>
</dbReference>
<dbReference type="Pfam" id="PF08721">
    <property type="entry name" value="Tn7_Tnp_TnsA_C"/>
    <property type="match status" value="1"/>
</dbReference>
<evidence type="ECO:0000259" key="1">
    <source>
        <dbReference type="Pfam" id="PF08721"/>
    </source>
</evidence>
<dbReference type="OrthoDB" id="5291587at2"/>
<dbReference type="Gene3D" id="1.10.10.10">
    <property type="entry name" value="Winged helix-like DNA-binding domain superfamily/Winged helix DNA-binding domain"/>
    <property type="match status" value="1"/>
</dbReference>
<dbReference type="EMBL" id="SOBK01000002">
    <property type="protein sequence ID" value="TDT91007.1"/>
    <property type="molecule type" value="Genomic_DNA"/>
</dbReference>
<dbReference type="InterPro" id="IPR036388">
    <property type="entry name" value="WH-like_DNA-bd_sf"/>
</dbReference>
<keyword evidence="4" id="KW-0540">Nuclease</keyword>
<evidence type="ECO:0000259" key="2">
    <source>
        <dbReference type="Pfam" id="PF08722"/>
    </source>
</evidence>
<gene>
    <name evidence="3" type="ORF">AWY79_17030</name>
    <name evidence="4" type="ORF">EDC59_102442</name>
</gene>